<gene>
    <name evidence="2" type="ORF">HOLleu_23302</name>
</gene>
<keyword evidence="3" id="KW-1185">Reference proteome</keyword>
<dbReference type="EMBL" id="JAIZAY010000011">
    <property type="protein sequence ID" value="KAJ8033152.1"/>
    <property type="molecule type" value="Genomic_DNA"/>
</dbReference>
<name>A0A9Q1BUM7_HOLLE</name>
<dbReference type="AlphaFoldDB" id="A0A9Q1BUM7"/>
<sequence length="161" mass="17846">MLHIMTSVFATSADDLMSSEISSHCDSLKQIDTIMIYLVGSGCFGAGFLLGGSITFLIHYCFSRTKNARHNENVELYHVKGTIQNGSDNAVRLLTAGSNTLRYDKSIYVSNSCPDIAEKRISPYAIARFRSEIEESCNETGGNTLKSETPTEIYAKVPRRY</sequence>
<protein>
    <submittedName>
        <fullName evidence="2">Uncharacterized protein</fullName>
    </submittedName>
</protein>
<evidence type="ECO:0000313" key="2">
    <source>
        <dbReference type="EMBL" id="KAJ8033152.1"/>
    </source>
</evidence>
<evidence type="ECO:0000313" key="3">
    <source>
        <dbReference type="Proteomes" id="UP001152320"/>
    </source>
</evidence>
<keyword evidence="1" id="KW-0472">Membrane</keyword>
<dbReference type="Proteomes" id="UP001152320">
    <property type="component" value="Chromosome 11"/>
</dbReference>
<keyword evidence="1" id="KW-1133">Transmembrane helix</keyword>
<proteinExistence type="predicted"/>
<keyword evidence="1" id="KW-0812">Transmembrane</keyword>
<feature type="transmembrane region" description="Helical" evidence="1">
    <location>
        <begin position="34"/>
        <end position="62"/>
    </location>
</feature>
<reference evidence="2" key="1">
    <citation type="submission" date="2021-10" db="EMBL/GenBank/DDBJ databases">
        <title>Tropical sea cucumber genome reveals ecological adaptation and Cuvierian tubules defense mechanism.</title>
        <authorList>
            <person name="Chen T."/>
        </authorList>
    </citation>
    <scope>NUCLEOTIDE SEQUENCE</scope>
    <source>
        <strain evidence="2">Nanhai2018</strain>
        <tissue evidence="2">Muscle</tissue>
    </source>
</reference>
<accession>A0A9Q1BUM7</accession>
<comment type="caution">
    <text evidence="2">The sequence shown here is derived from an EMBL/GenBank/DDBJ whole genome shotgun (WGS) entry which is preliminary data.</text>
</comment>
<organism evidence="2 3">
    <name type="scientific">Holothuria leucospilota</name>
    <name type="common">Black long sea cucumber</name>
    <name type="synonym">Mertensiothuria leucospilota</name>
    <dbReference type="NCBI Taxonomy" id="206669"/>
    <lineage>
        <taxon>Eukaryota</taxon>
        <taxon>Metazoa</taxon>
        <taxon>Echinodermata</taxon>
        <taxon>Eleutherozoa</taxon>
        <taxon>Echinozoa</taxon>
        <taxon>Holothuroidea</taxon>
        <taxon>Aspidochirotacea</taxon>
        <taxon>Aspidochirotida</taxon>
        <taxon>Holothuriidae</taxon>
        <taxon>Holothuria</taxon>
    </lineage>
</organism>
<evidence type="ECO:0000256" key="1">
    <source>
        <dbReference type="SAM" id="Phobius"/>
    </source>
</evidence>